<evidence type="ECO:0000256" key="4">
    <source>
        <dbReference type="ARBA" id="ARBA00022729"/>
    </source>
</evidence>
<reference evidence="7 8" key="1">
    <citation type="submission" date="2020-02" db="EMBL/GenBank/DDBJ databases">
        <authorList>
            <person name="Khan S.A."/>
            <person name="Jeon C.O."/>
            <person name="Chun B.H."/>
        </authorList>
    </citation>
    <scope>NUCLEOTIDE SEQUENCE [LARGE SCALE GENOMIC DNA]</scope>
    <source>
        <strain evidence="7 8">H239</strain>
    </source>
</reference>
<evidence type="ECO:0000256" key="5">
    <source>
        <dbReference type="ARBA" id="ARBA00032976"/>
    </source>
</evidence>
<dbReference type="InterPro" id="IPR011330">
    <property type="entry name" value="Glyco_hydro/deAcase_b/a-brl"/>
</dbReference>
<reference evidence="7 8" key="2">
    <citation type="submission" date="2020-03" db="EMBL/GenBank/DDBJ databases">
        <title>Devosia chinhatensis sp. nov., isolated from a hexachlorocyclohexane (HCH) dump site in India.</title>
        <authorList>
            <person name="Kumar M."/>
            <person name="Lal R."/>
        </authorList>
    </citation>
    <scope>NUCLEOTIDE SEQUENCE [LARGE SCALE GENOMIC DNA]</scope>
    <source>
        <strain evidence="7 8">H239</strain>
    </source>
</reference>
<dbReference type="Gene3D" id="3.20.20.370">
    <property type="entry name" value="Glycoside hydrolase/deacetylase"/>
    <property type="match status" value="1"/>
</dbReference>
<keyword evidence="4" id="KW-0732">Signal</keyword>
<evidence type="ECO:0000313" key="7">
    <source>
        <dbReference type="EMBL" id="NGP19074.1"/>
    </source>
</evidence>
<keyword evidence="8" id="KW-1185">Reference proteome</keyword>
<comment type="function">
    <text evidence="1">Is involved in generating a small heat-stable compound (Nod), an acylated oligomer of N-acetylglucosamine, that stimulates mitosis in various plant protoplasts.</text>
</comment>
<dbReference type="GO" id="GO:0016810">
    <property type="term" value="F:hydrolase activity, acting on carbon-nitrogen (but not peptide) bonds"/>
    <property type="evidence" value="ECO:0007669"/>
    <property type="project" value="InterPro"/>
</dbReference>
<gene>
    <name evidence="7" type="ORF">G5575_16755</name>
</gene>
<dbReference type="InterPro" id="IPR002509">
    <property type="entry name" value="NODB_dom"/>
</dbReference>
<evidence type="ECO:0000256" key="3">
    <source>
        <dbReference type="ARBA" id="ARBA00020071"/>
    </source>
</evidence>
<accession>A0A6M1SR18</accession>
<comment type="similarity">
    <text evidence="2">Belongs to the polysaccharide deacetylase family.</text>
</comment>
<proteinExistence type="inferred from homology"/>
<dbReference type="PANTHER" id="PTHR34216:SF7">
    <property type="entry name" value="POLY-BETA-1,6-N-ACETYL-D-GLUCOSAMINE N-DEACETYLASE"/>
    <property type="match status" value="1"/>
</dbReference>
<organism evidence="7 8">
    <name type="scientific">Devosia aurantiaca</name>
    <dbReference type="NCBI Taxonomy" id="2714858"/>
    <lineage>
        <taxon>Bacteria</taxon>
        <taxon>Pseudomonadati</taxon>
        <taxon>Pseudomonadota</taxon>
        <taxon>Alphaproteobacteria</taxon>
        <taxon>Hyphomicrobiales</taxon>
        <taxon>Devosiaceae</taxon>
        <taxon>Devosia</taxon>
    </lineage>
</organism>
<protein>
    <recommendedName>
        <fullName evidence="3">Chitooligosaccharide deacetylase</fullName>
    </recommendedName>
    <alternativeName>
        <fullName evidence="5">Nodulation protein B</fullName>
    </alternativeName>
</protein>
<dbReference type="Proteomes" id="UP000474802">
    <property type="component" value="Unassembled WGS sequence"/>
</dbReference>
<comment type="caution">
    <text evidence="7">The sequence shown here is derived from an EMBL/GenBank/DDBJ whole genome shotgun (WGS) entry which is preliminary data.</text>
</comment>
<dbReference type="InterPro" id="IPR051398">
    <property type="entry name" value="Polysacch_Deacetylase"/>
</dbReference>
<dbReference type="PANTHER" id="PTHR34216">
    <property type="match status" value="1"/>
</dbReference>
<dbReference type="Pfam" id="PF01522">
    <property type="entry name" value="Polysacc_deac_1"/>
    <property type="match status" value="1"/>
</dbReference>
<evidence type="ECO:0000256" key="1">
    <source>
        <dbReference type="ARBA" id="ARBA00003236"/>
    </source>
</evidence>
<dbReference type="EMBL" id="JAALFG010000004">
    <property type="protein sequence ID" value="NGP19074.1"/>
    <property type="molecule type" value="Genomic_DNA"/>
</dbReference>
<evidence type="ECO:0000313" key="8">
    <source>
        <dbReference type="Proteomes" id="UP000474802"/>
    </source>
</evidence>
<evidence type="ECO:0000259" key="6">
    <source>
        <dbReference type="Pfam" id="PF01522"/>
    </source>
</evidence>
<dbReference type="GO" id="GO:0005975">
    <property type="term" value="P:carbohydrate metabolic process"/>
    <property type="evidence" value="ECO:0007669"/>
    <property type="project" value="InterPro"/>
</dbReference>
<sequence length="355" mass="40457">MSLKYAAIRASFEALWLARLPSLFRLLSKSRGVIFTLHRVLPEPPADFSPNAILQVRPDFLSYVIERVRALGIDIVDLDQALRRLAEPRRGRSFIVLTFDDAYRDNLQYALPILRQHEAPFTLYVPTAFVDGTGQLWWQAIEDIIARQEAVAFTENGDTEYVDTSSTALKKDAFNRLYWQLRKLPEPQRLELLETFCAAYGYDLGKQCRELIMDWQELRLLPATRSAPSVRTPCTTMNWQSFRPIRRATKWRNRYPSSRRSSASVRRTFPIRWVDRSPAARESSIWPKTSASAPLSRPGRVAFTRVTSKRRPRCRACRSMAISSTAATSMSSPAAASSPSSAGLWANRLGVRNLE</sequence>
<dbReference type="AlphaFoldDB" id="A0A6M1SR18"/>
<name>A0A6M1SR18_9HYPH</name>
<evidence type="ECO:0000256" key="2">
    <source>
        <dbReference type="ARBA" id="ARBA00010973"/>
    </source>
</evidence>
<feature type="domain" description="NodB homology" evidence="6">
    <location>
        <begin position="91"/>
        <end position="138"/>
    </location>
</feature>
<dbReference type="SUPFAM" id="SSF88713">
    <property type="entry name" value="Glycoside hydrolase/deacetylase"/>
    <property type="match status" value="1"/>
</dbReference>